<comment type="caution">
    <text evidence="5">The sequence shown here is derived from an EMBL/GenBank/DDBJ whole genome shotgun (WGS) entry which is preliminary data.</text>
</comment>
<sequence length="113" mass="12542">MKENEKKYGAAEECPITLAIQVIGGKWKPIIIWGLISGPKRFGEIHRNIAGMSLKVLSRQLKDLESDGIIIRTSYGEVPPRVEYSLSGKGKSLILIMESLSTWSKENIKQATA</sequence>
<evidence type="ECO:0000313" key="6">
    <source>
        <dbReference type="Proteomes" id="UP000252081"/>
    </source>
</evidence>
<organism evidence="5 6">
    <name type="scientific">Pedobacter miscanthi</name>
    <dbReference type="NCBI Taxonomy" id="2259170"/>
    <lineage>
        <taxon>Bacteria</taxon>
        <taxon>Pseudomonadati</taxon>
        <taxon>Bacteroidota</taxon>
        <taxon>Sphingobacteriia</taxon>
        <taxon>Sphingobacteriales</taxon>
        <taxon>Sphingobacteriaceae</taxon>
        <taxon>Pedobacter</taxon>
    </lineage>
</organism>
<evidence type="ECO:0000256" key="2">
    <source>
        <dbReference type="ARBA" id="ARBA00023125"/>
    </source>
</evidence>
<reference evidence="5 6" key="1">
    <citation type="submission" date="2018-07" db="EMBL/GenBank/DDBJ databases">
        <title>A draft genome of a endophytic bacteria, a new species of Pedobacter.</title>
        <authorList>
            <person name="Zhang Z.D."/>
            <person name="Chen Z.J."/>
        </authorList>
    </citation>
    <scope>NUCLEOTIDE SEQUENCE [LARGE SCALE GENOMIC DNA]</scope>
    <source>
        <strain evidence="5 6">RS10</strain>
    </source>
</reference>
<dbReference type="RefSeq" id="WP_113948606.1">
    <property type="nucleotide sequence ID" value="NZ_QNQU01000007.1"/>
</dbReference>
<dbReference type="PROSITE" id="PS51118">
    <property type="entry name" value="HTH_HXLR"/>
    <property type="match status" value="1"/>
</dbReference>
<dbReference type="Pfam" id="PF01638">
    <property type="entry name" value="HxlR"/>
    <property type="match status" value="1"/>
</dbReference>
<dbReference type="SUPFAM" id="SSF46785">
    <property type="entry name" value="Winged helix' DNA-binding domain"/>
    <property type="match status" value="1"/>
</dbReference>
<dbReference type="GO" id="GO:0003677">
    <property type="term" value="F:DNA binding"/>
    <property type="evidence" value="ECO:0007669"/>
    <property type="project" value="UniProtKB-KW"/>
</dbReference>
<dbReference type="AlphaFoldDB" id="A0A366L1U9"/>
<keyword evidence="1" id="KW-0805">Transcription regulation</keyword>
<evidence type="ECO:0000256" key="3">
    <source>
        <dbReference type="ARBA" id="ARBA00023163"/>
    </source>
</evidence>
<keyword evidence="3" id="KW-0804">Transcription</keyword>
<evidence type="ECO:0000256" key="1">
    <source>
        <dbReference type="ARBA" id="ARBA00023015"/>
    </source>
</evidence>
<dbReference type="Proteomes" id="UP000252081">
    <property type="component" value="Unassembled WGS sequence"/>
</dbReference>
<keyword evidence="2" id="KW-0238">DNA-binding</keyword>
<evidence type="ECO:0000259" key="4">
    <source>
        <dbReference type="PROSITE" id="PS51118"/>
    </source>
</evidence>
<feature type="domain" description="HTH hxlR-type" evidence="4">
    <location>
        <begin position="14"/>
        <end position="112"/>
    </location>
</feature>
<dbReference type="PANTHER" id="PTHR33204">
    <property type="entry name" value="TRANSCRIPTIONAL REGULATOR, MARR FAMILY"/>
    <property type="match status" value="1"/>
</dbReference>
<dbReference type="InterPro" id="IPR036388">
    <property type="entry name" value="WH-like_DNA-bd_sf"/>
</dbReference>
<protein>
    <submittedName>
        <fullName evidence="5">Transcriptional regulator</fullName>
    </submittedName>
</protein>
<proteinExistence type="predicted"/>
<accession>A0A366L1U9</accession>
<gene>
    <name evidence="5" type="ORF">DRW42_09590</name>
</gene>
<keyword evidence="6" id="KW-1185">Reference proteome</keyword>
<dbReference type="InterPro" id="IPR002577">
    <property type="entry name" value="HTH_HxlR"/>
</dbReference>
<name>A0A366L1U9_9SPHI</name>
<dbReference type="PANTHER" id="PTHR33204:SF29">
    <property type="entry name" value="TRANSCRIPTIONAL REGULATOR"/>
    <property type="match status" value="1"/>
</dbReference>
<dbReference type="InterPro" id="IPR036390">
    <property type="entry name" value="WH_DNA-bd_sf"/>
</dbReference>
<evidence type="ECO:0000313" key="5">
    <source>
        <dbReference type="EMBL" id="RBQ07847.1"/>
    </source>
</evidence>
<dbReference type="Gene3D" id="1.10.10.10">
    <property type="entry name" value="Winged helix-like DNA-binding domain superfamily/Winged helix DNA-binding domain"/>
    <property type="match status" value="1"/>
</dbReference>
<dbReference type="OrthoDB" id="9797599at2"/>
<dbReference type="EMBL" id="QNQU01000007">
    <property type="protein sequence ID" value="RBQ07847.1"/>
    <property type="molecule type" value="Genomic_DNA"/>
</dbReference>